<protein>
    <submittedName>
        <fullName evidence="2">Uncharacterized protein</fullName>
    </submittedName>
</protein>
<evidence type="ECO:0000313" key="3">
    <source>
        <dbReference type="Proteomes" id="UP001521184"/>
    </source>
</evidence>
<feature type="coiled-coil region" evidence="1">
    <location>
        <begin position="13"/>
        <end position="82"/>
    </location>
</feature>
<comment type="caution">
    <text evidence="2">The sequence shown here is derived from an EMBL/GenBank/DDBJ whole genome shotgun (WGS) entry which is preliminary data.</text>
</comment>
<keyword evidence="1" id="KW-0175">Coiled coil</keyword>
<accession>A0ABR3T8L7</accession>
<evidence type="ECO:0000256" key="1">
    <source>
        <dbReference type="SAM" id="Coils"/>
    </source>
</evidence>
<evidence type="ECO:0000313" key="2">
    <source>
        <dbReference type="EMBL" id="KAL1635707.1"/>
    </source>
</evidence>
<proteinExistence type="predicted"/>
<dbReference type="Proteomes" id="UP001521184">
    <property type="component" value="Unassembled WGS sequence"/>
</dbReference>
<gene>
    <name evidence="2" type="ORF">SLS58_010145</name>
</gene>
<name>A0ABR3T8L7_9PEZI</name>
<sequence>MGFWPGLPWNNEIRRLRQMHDEAQRSNKALQHSNRALAADLEETMDNLRRSERSEATLRKMKIQLEDELSEKVTLLAQAEVELAVGTLTIRDDGQAVS</sequence>
<reference evidence="2 3" key="1">
    <citation type="journal article" date="2023" name="Plant Dis.">
        <title>First Report of Diplodia intermedia Causing Canker and Dieback Diseases on Apple Trees in Canada.</title>
        <authorList>
            <person name="Ellouze W."/>
            <person name="Ilyukhin E."/>
            <person name="Sulman M."/>
            <person name="Ali S."/>
        </authorList>
    </citation>
    <scope>NUCLEOTIDE SEQUENCE [LARGE SCALE GENOMIC DNA]</scope>
    <source>
        <strain evidence="2 3">M45-28</strain>
    </source>
</reference>
<organism evidence="2 3">
    <name type="scientific">Diplodia intermedia</name>
    <dbReference type="NCBI Taxonomy" id="856260"/>
    <lineage>
        <taxon>Eukaryota</taxon>
        <taxon>Fungi</taxon>
        <taxon>Dikarya</taxon>
        <taxon>Ascomycota</taxon>
        <taxon>Pezizomycotina</taxon>
        <taxon>Dothideomycetes</taxon>
        <taxon>Dothideomycetes incertae sedis</taxon>
        <taxon>Botryosphaeriales</taxon>
        <taxon>Botryosphaeriaceae</taxon>
        <taxon>Diplodia</taxon>
    </lineage>
</organism>
<keyword evidence="3" id="KW-1185">Reference proteome</keyword>
<dbReference type="EMBL" id="JAKEKT020000111">
    <property type="protein sequence ID" value="KAL1635707.1"/>
    <property type="molecule type" value="Genomic_DNA"/>
</dbReference>